<proteinExistence type="predicted"/>
<sequence>MKNLKILVFLSLIIFSCSKNSLTEIDIQSKKTLDYETLKSIFDRSYDFSISAKKNSLTFKESGFRDVSGNISVNGYMDISGEARLVYDHIFDNETWYAKDGLKKEYYNQPIDPLMIIENSIIGEPVLREFNRGKYIFDAEINVAVIDPLNYSAKGTIETDERLSYVIIKTENENLKYIIELRQKKHNPIKIPREVKLTCTVFGGKPEIKQLEERLNESNIGIVKNGIASFYVKEYNVLKRLLEEDSLSFYSYEYTDPSSEGGDIAYIQGDVRNSVRITGKIASVCMKETEIVSKGKKFEIEFLNVDINDDSKIVLRAGDIAFTAIYERETKKLRLNGLSETEALLIISVNDFPYKEKSVILNKEE</sequence>
<gene>
    <name evidence="1" type="ORF">DCW38_03575</name>
</gene>
<evidence type="ECO:0000313" key="1">
    <source>
        <dbReference type="EMBL" id="HAV92243.1"/>
    </source>
</evidence>
<dbReference type="EMBL" id="DMZY01000108">
    <property type="protein sequence ID" value="HAV92243.1"/>
    <property type="molecule type" value="Genomic_DNA"/>
</dbReference>
<dbReference type="AlphaFoldDB" id="A0A350H9M7"/>
<organism evidence="1 2">
    <name type="scientific">candidate division WOR-3 bacterium</name>
    <dbReference type="NCBI Taxonomy" id="2052148"/>
    <lineage>
        <taxon>Bacteria</taxon>
        <taxon>Bacteria division WOR-3</taxon>
    </lineage>
</organism>
<dbReference type="Proteomes" id="UP000264062">
    <property type="component" value="Unassembled WGS sequence"/>
</dbReference>
<comment type="caution">
    <text evidence="1">The sequence shown here is derived from an EMBL/GenBank/DDBJ whole genome shotgun (WGS) entry which is preliminary data.</text>
</comment>
<dbReference type="PROSITE" id="PS51257">
    <property type="entry name" value="PROKAR_LIPOPROTEIN"/>
    <property type="match status" value="1"/>
</dbReference>
<evidence type="ECO:0000313" key="2">
    <source>
        <dbReference type="Proteomes" id="UP000264062"/>
    </source>
</evidence>
<accession>A0A350H9M7</accession>
<name>A0A350H9M7_UNCW3</name>
<protein>
    <submittedName>
        <fullName evidence="1">Uncharacterized protein</fullName>
    </submittedName>
</protein>
<reference evidence="1 2" key="1">
    <citation type="journal article" date="2018" name="Nat. Biotechnol.">
        <title>A standardized bacterial taxonomy based on genome phylogeny substantially revises the tree of life.</title>
        <authorList>
            <person name="Parks D.H."/>
            <person name="Chuvochina M."/>
            <person name="Waite D.W."/>
            <person name="Rinke C."/>
            <person name="Skarshewski A."/>
            <person name="Chaumeil P.A."/>
            <person name="Hugenholtz P."/>
        </authorList>
    </citation>
    <scope>NUCLEOTIDE SEQUENCE [LARGE SCALE GENOMIC DNA]</scope>
    <source>
        <strain evidence="1">UBA9956</strain>
    </source>
</reference>